<dbReference type="InterPro" id="IPR022689">
    <property type="entry name" value="Iron_dep_repressor"/>
</dbReference>
<dbReference type="EMBL" id="JANKAS010000006">
    <property type="protein sequence ID" value="MCR1898957.1"/>
    <property type="molecule type" value="Genomic_DNA"/>
</dbReference>
<dbReference type="Gene3D" id="1.10.60.10">
    <property type="entry name" value="Iron dependent repressor, metal binding and dimerisation domain"/>
    <property type="match status" value="1"/>
</dbReference>
<accession>A0AAE3HGD1</accession>
<keyword evidence="5" id="KW-0804">Transcription</keyword>
<keyword evidence="4" id="KW-0010">Activator</keyword>
<sequence>MKKDREFHTVRGYQMLNVEDKLLTSSMEDYLEMIYRVCQKDGYIRVNELAEKLNVRPSSSTNMVKKLRELELVDYQKYGIIQLTKEGKEIGGFLLKRHQIIEKFLKNLGIRKTLLKDTEMIEHDVSLTTLESMYVMNQFLEDNPDVLDKYIAFKEDFDKEIDLPNQL</sequence>
<dbReference type="GO" id="GO:0003700">
    <property type="term" value="F:DNA-binding transcription factor activity"/>
    <property type="evidence" value="ECO:0007669"/>
    <property type="project" value="InterPro"/>
</dbReference>
<evidence type="ECO:0000256" key="3">
    <source>
        <dbReference type="ARBA" id="ARBA00023125"/>
    </source>
</evidence>
<dbReference type="PROSITE" id="PS50944">
    <property type="entry name" value="HTH_DTXR"/>
    <property type="match status" value="1"/>
</dbReference>
<dbReference type="InterPro" id="IPR036388">
    <property type="entry name" value="WH-like_DNA-bd_sf"/>
</dbReference>
<evidence type="ECO:0000259" key="6">
    <source>
        <dbReference type="PROSITE" id="PS50944"/>
    </source>
</evidence>
<dbReference type="PANTHER" id="PTHR33238">
    <property type="entry name" value="IRON (METAL) DEPENDENT REPRESSOR, DTXR FAMILY"/>
    <property type="match status" value="1"/>
</dbReference>
<dbReference type="FunFam" id="1.10.10.10:FF:000189">
    <property type="entry name" value="HTH-type transcriptional regulator MntR"/>
    <property type="match status" value="1"/>
</dbReference>
<dbReference type="InterPro" id="IPR036421">
    <property type="entry name" value="Fe_dep_repressor_sf"/>
</dbReference>
<dbReference type="SUPFAM" id="SSF47979">
    <property type="entry name" value="Iron-dependent repressor protein, dimerization domain"/>
    <property type="match status" value="1"/>
</dbReference>
<dbReference type="InterPro" id="IPR022687">
    <property type="entry name" value="HTH_DTXR"/>
</dbReference>
<dbReference type="InterPro" id="IPR001367">
    <property type="entry name" value="Fe_dep_repressor"/>
</dbReference>
<comment type="caution">
    <text evidence="7">The sequence shown here is derived from an EMBL/GenBank/DDBJ whole genome shotgun (WGS) entry which is preliminary data.</text>
</comment>
<evidence type="ECO:0000256" key="5">
    <source>
        <dbReference type="ARBA" id="ARBA00023163"/>
    </source>
</evidence>
<evidence type="ECO:0000313" key="7">
    <source>
        <dbReference type="EMBL" id="MCR1898957.1"/>
    </source>
</evidence>
<dbReference type="RefSeq" id="WP_257530809.1">
    <property type="nucleotide sequence ID" value="NZ_JANKAS010000006.1"/>
</dbReference>
<evidence type="ECO:0000256" key="4">
    <source>
        <dbReference type="ARBA" id="ARBA00023159"/>
    </source>
</evidence>
<evidence type="ECO:0000313" key="8">
    <source>
        <dbReference type="Proteomes" id="UP001205748"/>
    </source>
</evidence>
<organism evidence="7 8">
    <name type="scientific">Irregularibacter muris</name>
    <dbReference type="NCBI Taxonomy" id="1796619"/>
    <lineage>
        <taxon>Bacteria</taxon>
        <taxon>Bacillati</taxon>
        <taxon>Bacillota</taxon>
        <taxon>Clostridia</taxon>
        <taxon>Eubacteriales</taxon>
        <taxon>Eubacteriaceae</taxon>
        <taxon>Irregularibacter</taxon>
    </lineage>
</organism>
<name>A0AAE3HGD1_9FIRM</name>
<dbReference type="Pfam" id="PF02742">
    <property type="entry name" value="Fe_dep_repr_C"/>
    <property type="match status" value="1"/>
</dbReference>
<dbReference type="AlphaFoldDB" id="A0AAE3HGD1"/>
<dbReference type="GO" id="GO:0003677">
    <property type="term" value="F:DNA binding"/>
    <property type="evidence" value="ECO:0007669"/>
    <property type="project" value="UniProtKB-KW"/>
</dbReference>
<protein>
    <submittedName>
        <fullName evidence="7">DtxR family transcriptional regulator</fullName>
    </submittedName>
</protein>
<reference evidence="7" key="1">
    <citation type="submission" date="2022-07" db="EMBL/GenBank/DDBJ databases">
        <title>Enhanced cultured diversity of the mouse gut microbiota enables custom-made synthetic communities.</title>
        <authorList>
            <person name="Afrizal A."/>
        </authorList>
    </citation>
    <scope>NUCLEOTIDE SEQUENCE</scope>
    <source>
        <strain evidence="7">DSM 28593</strain>
    </source>
</reference>
<keyword evidence="8" id="KW-1185">Reference proteome</keyword>
<evidence type="ECO:0000256" key="2">
    <source>
        <dbReference type="ARBA" id="ARBA00023015"/>
    </source>
</evidence>
<dbReference type="PANTHER" id="PTHR33238:SF7">
    <property type="entry name" value="IRON-DEPENDENT TRANSCRIPTIONAL REGULATOR"/>
    <property type="match status" value="1"/>
</dbReference>
<dbReference type="Proteomes" id="UP001205748">
    <property type="component" value="Unassembled WGS sequence"/>
</dbReference>
<comment type="similarity">
    <text evidence="1">Belongs to the DtxR/MntR family.</text>
</comment>
<proteinExistence type="inferred from homology"/>
<evidence type="ECO:0000256" key="1">
    <source>
        <dbReference type="ARBA" id="ARBA00007871"/>
    </source>
</evidence>
<feature type="domain" description="HTH dtxR-type" evidence="6">
    <location>
        <begin position="23"/>
        <end position="84"/>
    </location>
</feature>
<dbReference type="Gene3D" id="1.10.10.10">
    <property type="entry name" value="Winged helix-like DNA-binding domain superfamily/Winged helix DNA-binding domain"/>
    <property type="match status" value="1"/>
</dbReference>
<dbReference type="GO" id="GO:0046983">
    <property type="term" value="F:protein dimerization activity"/>
    <property type="evidence" value="ECO:0007669"/>
    <property type="project" value="InterPro"/>
</dbReference>
<keyword evidence="3" id="KW-0238">DNA-binding</keyword>
<dbReference type="SUPFAM" id="SSF46785">
    <property type="entry name" value="Winged helix' DNA-binding domain"/>
    <property type="match status" value="1"/>
</dbReference>
<dbReference type="InterPro" id="IPR050536">
    <property type="entry name" value="DtxR_MntR_Metal-Reg"/>
</dbReference>
<dbReference type="InterPro" id="IPR036390">
    <property type="entry name" value="WH_DNA-bd_sf"/>
</dbReference>
<dbReference type="Pfam" id="PF01325">
    <property type="entry name" value="Fe_dep_repress"/>
    <property type="match status" value="1"/>
</dbReference>
<gene>
    <name evidence="7" type="ORF">NSA47_08165</name>
</gene>
<dbReference type="SMART" id="SM00529">
    <property type="entry name" value="HTH_DTXR"/>
    <property type="match status" value="1"/>
</dbReference>
<dbReference type="GO" id="GO:0046914">
    <property type="term" value="F:transition metal ion binding"/>
    <property type="evidence" value="ECO:0007669"/>
    <property type="project" value="InterPro"/>
</dbReference>
<keyword evidence="2" id="KW-0805">Transcription regulation</keyword>